<name>W5XZU6_9CORY</name>
<protein>
    <submittedName>
        <fullName evidence="2">Uncharacterized protein</fullName>
    </submittedName>
</protein>
<dbReference type="EMBL" id="CP004353">
    <property type="protein sequence ID" value="AHI22501.1"/>
    <property type="molecule type" value="Genomic_DNA"/>
</dbReference>
<feature type="transmembrane region" description="Helical" evidence="1">
    <location>
        <begin position="61"/>
        <end position="78"/>
    </location>
</feature>
<dbReference type="PATRIC" id="fig|1224164.3.peg.1115"/>
<keyword evidence="1" id="KW-0472">Membrane</keyword>
<dbReference type="STRING" id="1224164.B843_05580"/>
<dbReference type="RefSeq" id="WP_025252535.1">
    <property type="nucleotide sequence ID" value="NZ_CP004353.1"/>
</dbReference>
<accession>W5XZU6</accession>
<dbReference type="KEGG" id="cvt:B843_05580"/>
<dbReference type="Proteomes" id="UP000019222">
    <property type="component" value="Chromosome"/>
</dbReference>
<gene>
    <name evidence="2" type="ORF">B843_05580</name>
</gene>
<keyword evidence="1" id="KW-1133">Transmembrane helix</keyword>
<proteinExistence type="predicted"/>
<evidence type="ECO:0000313" key="3">
    <source>
        <dbReference type="Proteomes" id="UP000019222"/>
    </source>
</evidence>
<reference evidence="2 3" key="1">
    <citation type="submission" date="2013-02" db="EMBL/GenBank/DDBJ databases">
        <title>The complete genome sequence of Corynebacterium vitaeruminis DSM 20294.</title>
        <authorList>
            <person name="Ruckert C."/>
            <person name="Albersmeier A."/>
            <person name="Kalinowski J."/>
        </authorList>
    </citation>
    <scope>NUCLEOTIDE SEQUENCE [LARGE SCALE GENOMIC DNA]</scope>
    <source>
        <strain evidence="3">ATCC 10234</strain>
    </source>
</reference>
<dbReference type="HOGENOM" id="CLU_162071_1_1_11"/>
<keyword evidence="1" id="KW-0812">Transmembrane</keyword>
<evidence type="ECO:0000313" key="2">
    <source>
        <dbReference type="EMBL" id="AHI22501.1"/>
    </source>
</evidence>
<keyword evidence="3" id="KW-1185">Reference proteome</keyword>
<feature type="transmembrane region" description="Helical" evidence="1">
    <location>
        <begin position="21"/>
        <end position="41"/>
    </location>
</feature>
<sequence length="98" mass="10049">MSTKNTSTQSPRSAGAFDIRNVIGALIGIYGIVLLICSFAIDPGTNPDTGALKSSQDNLWAGLAMLVVGVVFAAWARLRPITVTTSAAPATPTASEGN</sequence>
<organism evidence="2 3">
    <name type="scientific">Corynebacterium vitaeruminis DSM 20294</name>
    <dbReference type="NCBI Taxonomy" id="1224164"/>
    <lineage>
        <taxon>Bacteria</taxon>
        <taxon>Bacillati</taxon>
        <taxon>Actinomycetota</taxon>
        <taxon>Actinomycetes</taxon>
        <taxon>Mycobacteriales</taxon>
        <taxon>Corynebacteriaceae</taxon>
        <taxon>Corynebacterium</taxon>
    </lineage>
</organism>
<dbReference type="eggNOG" id="ENOG5033D5D">
    <property type="taxonomic scope" value="Bacteria"/>
</dbReference>
<dbReference type="AlphaFoldDB" id="W5XZU6"/>
<evidence type="ECO:0000256" key="1">
    <source>
        <dbReference type="SAM" id="Phobius"/>
    </source>
</evidence>